<dbReference type="AlphaFoldDB" id="A0A921LQL1"/>
<dbReference type="GO" id="GO:0043200">
    <property type="term" value="P:response to amino acid"/>
    <property type="evidence" value="ECO:0007669"/>
    <property type="project" value="TreeGrafter"/>
</dbReference>
<dbReference type="PROSITE" id="PS50956">
    <property type="entry name" value="HTH_ASNC_2"/>
    <property type="match status" value="1"/>
</dbReference>
<reference evidence="5" key="1">
    <citation type="journal article" date="2021" name="PeerJ">
        <title>Extensive microbial diversity within the chicken gut microbiome revealed by metagenomics and culture.</title>
        <authorList>
            <person name="Gilroy R."/>
            <person name="Ravi A."/>
            <person name="Getino M."/>
            <person name="Pursley I."/>
            <person name="Horton D.L."/>
            <person name="Alikhan N.F."/>
            <person name="Baker D."/>
            <person name="Gharbi K."/>
            <person name="Hall N."/>
            <person name="Watson M."/>
            <person name="Adriaenssens E.M."/>
            <person name="Foster-Nyarko E."/>
            <person name="Jarju S."/>
            <person name="Secka A."/>
            <person name="Antonio M."/>
            <person name="Oren A."/>
            <person name="Chaudhuri R.R."/>
            <person name="La Ragione R."/>
            <person name="Hildebrand F."/>
            <person name="Pallen M.J."/>
        </authorList>
    </citation>
    <scope>NUCLEOTIDE SEQUENCE</scope>
    <source>
        <strain evidence="5">ChiBcec21-2208</strain>
    </source>
</reference>
<keyword evidence="3" id="KW-0804">Transcription</keyword>
<dbReference type="InterPro" id="IPR000485">
    <property type="entry name" value="AsnC-type_HTH_dom"/>
</dbReference>
<dbReference type="Proteomes" id="UP000782880">
    <property type="component" value="Unassembled WGS sequence"/>
</dbReference>
<dbReference type="Pfam" id="PF01037">
    <property type="entry name" value="AsnC_trans_reg"/>
    <property type="match status" value="1"/>
</dbReference>
<evidence type="ECO:0000256" key="1">
    <source>
        <dbReference type="ARBA" id="ARBA00023015"/>
    </source>
</evidence>
<name>A0A921LQL1_9FIRM</name>
<dbReference type="InterPro" id="IPR019888">
    <property type="entry name" value="Tscrpt_reg_AsnC-like"/>
</dbReference>
<evidence type="ECO:0000256" key="3">
    <source>
        <dbReference type="ARBA" id="ARBA00023163"/>
    </source>
</evidence>
<dbReference type="InterPro" id="IPR036388">
    <property type="entry name" value="WH-like_DNA-bd_sf"/>
</dbReference>
<dbReference type="CDD" id="cd00090">
    <property type="entry name" value="HTH_ARSR"/>
    <property type="match status" value="1"/>
</dbReference>
<evidence type="ECO:0000256" key="2">
    <source>
        <dbReference type="ARBA" id="ARBA00023125"/>
    </source>
</evidence>
<dbReference type="Gene3D" id="1.10.10.10">
    <property type="entry name" value="Winged helix-like DNA-binding domain superfamily/Winged helix DNA-binding domain"/>
    <property type="match status" value="1"/>
</dbReference>
<protein>
    <submittedName>
        <fullName evidence="5">Lrp/AsnC family transcriptional regulator</fullName>
    </submittedName>
</protein>
<organism evidence="5 6">
    <name type="scientific">Subdoligranulum variabile</name>
    <dbReference type="NCBI Taxonomy" id="214851"/>
    <lineage>
        <taxon>Bacteria</taxon>
        <taxon>Bacillati</taxon>
        <taxon>Bacillota</taxon>
        <taxon>Clostridia</taxon>
        <taxon>Eubacteriales</taxon>
        <taxon>Oscillospiraceae</taxon>
        <taxon>Subdoligranulum</taxon>
    </lineage>
</organism>
<evidence type="ECO:0000259" key="4">
    <source>
        <dbReference type="PROSITE" id="PS50956"/>
    </source>
</evidence>
<dbReference type="SMART" id="SM00344">
    <property type="entry name" value="HTH_ASNC"/>
    <property type="match status" value="1"/>
</dbReference>
<dbReference type="GO" id="GO:0005829">
    <property type="term" value="C:cytosol"/>
    <property type="evidence" value="ECO:0007669"/>
    <property type="project" value="TreeGrafter"/>
</dbReference>
<evidence type="ECO:0000313" key="5">
    <source>
        <dbReference type="EMBL" id="HJG28048.1"/>
    </source>
</evidence>
<comment type="caution">
    <text evidence="5">The sequence shown here is derived from an EMBL/GenBank/DDBJ whole genome shotgun (WGS) entry which is preliminary data.</text>
</comment>
<dbReference type="PANTHER" id="PTHR30154:SF34">
    <property type="entry name" value="TRANSCRIPTIONAL REGULATOR AZLB"/>
    <property type="match status" value="1"/>
</dbReference>
<dbReference type="PANTHER" id="PTHR30154">
    <property type="entry name" value="LEUCINE-RESPONSIVE REGULATORY PROTEIN"/>
    <property type="match status" value="1"/>
</dbReference>
<dbReference type="PRINTS" id="PR00033">
    <property type="entry name" value="HTHASNC"/>
</dbReference>
<proteinExistence type="predicted"/>
<dbReference type="InterPro" id="IPR011008">
    <property type="entry name" value="Dimeric_a/b-barrel"/>
</dbReference>
<dbReference type="InterPro" id="IPR019887">
    <property type="entry name" value="Tscrpt_reg_AsnC/Lrp_C"/>
</dbReference>
<dbReference type="EMBL" id="DYVE01000136">
    <property type="protein sequence ID" value="HJG28048.1"/>
    <property type="molecule type" value="Genomic_DNA"/>
</dbReference>
<reference evidence="5" key="2">
    <citation type="submission" date="2021-09" db="EMBL/GenBank/DDBJ databases">
        <authorList>
            <person name="Gilroy R."/>
        </authorList>
    </citation>
    <scope>NUCLEOTIDE SEQUENCE</scope>
    <source>
        <strain evidence="5">ChiBcec21-2208</strain>
    </source>
</reference>
<accession>A0A921LQL1</accession>
<sequence>MDDLDHKILQLLAENARMPVKDIAQRVSLTSPAVSSRIHRLEQEGIIGGYTVVLRNPGAPARVEALISVLVDAATRANFLAMIEQEPQVLQCFRVTGSYNFIVKVSCTDIDALEHLLTKMQKLGSTNTQIILNTQLDRNLALE</sequence>
<dbReference type="InterPro" id="IPR011991">
    <property type="entry name" value="ArsR-like_HTH"/>
</dbReference>
<evidence type="ECO:0000313" key="6">
    <source>
        <dbReference type="Proteomes" id="UP000782880"/>
    </source>
</evidence>
<dbReference type="SUPFAM" id="SSF54909">
    <property type="entry name" value="Dimeric alpha+beta barrel"/>
    <property type="match status" value="1"/>
</dbReference>
<dbReference type="GO" id="GO:0043565">
    <property type="term" value="F:sequence-specific DNA binding"/>
    <property type="evidence" value="ECO:0007669"/>
    <property type="project" value="InterPro"/>
</dbReference>
<keyword evidence="1" id="KW-0805">Transcription regulation</keyword>
<gene>
    <name evidence="5" type="ORF">K8V20_05290</name>
</gene>
<feature type="domain" description="HTH asnC-type" evidence="4">
    <location>
        <begin position="1"/>
        <end position="54"/>
    </location>
</feature>
<dbReference type="InterPro" id="IPR036390">
    <property type="entry name" value="WH_DNA-bd_sf"/>
</dbReference>
<dbReference type="SUPFAM" id="SSF46785">
    <property type="entry name" value="Winged helix' DNA-binding domain"/>
    <property type="match status" value="1"/>
</dbReference>
<dbReference type="Gene3D" id="3.30.70.920">
    <property type="match status" value="1"/>
</dbReference>
<keyword evidence="2" id="KW-0238">DNA-binding</keyword>
<dbReference type="Pfam" id="PF13404">
    <property type="entry name" value="HTH_AsnC-type"/>
    <property type="match status" value="1"/>
</dbReference>